<dbReference type="PANTHER" id="PTHR33169">
    <property type="entry name" value="PADR-FAMILY TRANSCRIPTIONAL REGULATOR"/>
    <property type="match status" value="1"/>
</dbReference>
<proteinExistence type="predicted"/>
<dbReference type="InterPro" id="IPR036390">
    <property type="entry name" value="WH_DNA-bd_sf"/>
</dbReference>
<dbReference type="NCBIfam" id="TIGR03433">
    <property type="entry name" value="padR_acidobact"/>
    <property type="match status" value="1"/>
</dbReference>
<sequence>MAQKQDQGMELLQGTLDMLVLKAVSLGPLHGYGVLLRIQQISGNRLEVPQGSLYPALYRLEHEGWIAGDWGQSENNRRARFYRLTTAGRRRLDAETRKWHEMADVIGAILSTAAEEI</sequence>
<protein>
    <submittedName>
        <fullName evidence="2">PadR family transcriptional regulator</fullName>
    </submittedName>
</protein>
<evidence type="ECO:0000313" key="3">
    <source>
        <dbReference type="Proteomes" id="UP001059380"/>
    </source>
</evidence>
<dbReference type="KEGG" id="orp:MOP44_18780"/>
<dbReference type="InterPro" id="IPR036388">
    <property type="entry name" value="WH-like_DNA-bd_sf"/>
</dbReference>
<dbReference type="RefSeq" id="WP_260791792.1">
    <property type="nucleotide sequence ID" value="NZ_CP093313.1"/>
</dbReference>
<evidence type="ECO:0000313" key="2">
    <source>
        <dbReference type="EMBL" id="UWZ82604.1"/>
    </source>
</evidence>
<reference evidence="2" key="1">
    <citation type="submission" date="2021-04" db="EMBL/GenBank/DDBJ databases">
        <title>Phylogenetic analysis of Acidobacteriaceae.</title>
        <authorList>
            <person name="Qiu L."/>
            <person name="Zhang Q."/>
        </authorList>
    </citation>
    <scope>NUCLEOTIDE SEQUENCE</scope>
    <source>
        <strain evidence="2">DSM 25168</strain>
    </source>
</reference>
<dbReference type="Gene3D" id="1.10.10.10">
    <property type="entry name" value="Winged helix-like DNA-binding domain superfamily/Winged helix DNA-binding domain"/>
    <property type="match status" value="1"/>
</dbReference>
<keyword evidence="3" id="KW-1185">Reference proteome</keyword>
<dbReference type="InterPro" id="IPR017799">
    <property type="entry name" value="Tscrpt_reg_PadR_acidobac-type"/>
</dbReference>
<dbReference type="PANTHER" id="PTHR33169:SF14">
    <property type="entry name" value="TRANSCRIPTIONAL REGULATOR RV3488"/>
    <property type="match status" value="1"/>
</dbReference>
<dbReference type="SUPFAM" id="SSF46785">
    <property type="entry name" value="Winged helix' DNA-binding domain"/>
    <property type="match status" value="1"/>
</dbReference>
<accession>A0A9J7BI37</accession>
<name>A0A9J7BI37_9BACT</name>
<feature type="domain" description="Transcription regulator PadR N-terminal" evidence="1">
    <location>
        <begin position="20"/>
        <end position="93"/>
    </location>
</feature>
<dbReference type="Pfam" id="PF03551">
    <property type="entry name" value="PadR"/>
    <property type="match status" value="1"/>
</dbReference>
<dbReference type="Proteomes" id="UP001059380">
    <property type="component" value="Chromosome"/>
</dbReference>
<organism evidence="2 3">
    <name type="scientific">Occallatibacter riparius</name>
    <dbReference type="NCBI Taxonomy" id="1002689"/>
    <lineage>
        <taxon>Bacteria</taxon>
        <taxon>Pseudomonadati</taxon>
        <taxon>Acidobacteriota</taxon>
        <taxon>Terriglobia</taxon>
        <taxon>Terriglobales</taxon>
        <taxon>Acidobacteriaceae</taxon>
        <taxon>Occallatibacter</taxon>
    </lineage>
</organism>
<gene>
    <name evidence="2" type="ORF">MOP44_18780</name>
</gene>
<evidence type="ECO:0000259" key="1">
    <source>
        <dbReference type="Pfam" id="PF03551"/>
    </source>
</evidence>
<dbReference type="AlphaFoldDB" id="A0A9J7BI37"/>
<dbReference type="InterPro" id="IPR005149">
    <property type="entry name" value="Tscrpt_reg_PadR_N"/>
</dbReference>
<dbReference type="InterPro" id="IPR052509">
    <property type="entry name" value="Metal_resp_DNA-bind_regulator"/>
</dbReference>
<dbReference type="EMBL" id="CP093313">
    <property type="protein sequence ID" value="UWZ82604.1"/>
    <property type="molecule type" value="Genomic_DNA"/>
</dbReference>